<evidence type="ECO:0000313" key="3">
    <source>
        <dbReference type="Proteomes" id="UP000248731"/>
    </source>
</evidence>
<protein>
    <submittedName>
        <fullName evidence="2">Secretion system apparatus SsaO</fullName>
    </submittedName>
</protein>
<dbReference type="Proteomes" id="UP000248731">
    <property type="component" value="Chromosome 1"/>
</dbReference>
<dbReference type="EMBL" id="LS483466">
    <property type="protein sequence ID" value="SQI25060.1"/>
    <property type="molecule type" value="Genomic_DNA"/>
</dbReference>
<dbReference type="InterPro" id="IPR058100">
    <property type="entry name" value="SsaO"/>
</dbReference>
<proteinExistence type="predicted"/>
<reference evidence="2 3" key="1">
    <citation type="submission" date="2018-06" db="EMBL/GenBank/DDBJ databases">
        <authorList>
            <consortium name="Pathogen Informatics"/>
            <person name="Doyle S."/>
        </authorList>
    </citation>
    <scope>NUCLEOTIDE SEQUENCE [LARGE SCALE GENOMIC DNA]</scope>
    <source>
        <strain evidence="2 3">NCTC7307</strain>
    </source>
</reference>
<organism evidence="2 3">
    <name type="scientific">Salmonella enterica subsp. arizonae</name>
    <dbReference type="NCBI Taxonomy" id="59203"/>
    <lineage>
        <taxon>Bacteria</taxon>
        <taxon>Pseudomonadati</taxon>
        <taxon>Pseudomonadota</taxon>
        <taxon>Gammaproteobacteria</taxon>
        <taxon>Enterobacterales</taxon>
        <taxon>Enterobacteriaceae</taxon>
        <taxon>Salmonella</taxon>
    </lineage>
</organism>
<accession>A0A2X4TXI0</accession>
<evidence type="ECO:0000313" key="2">
    <source>
        <dbReference type="EMBL" id="SQI25060.1"/>
    </source>
</evidence>
<name>A0A2X4TXI0_SALER</name>
<keyword evidence="1" id="KW-0175">Coiled coil</keyword>
<feature type="coiled-coil region" evidence="1">
    <location>
        <begin position="103"/>
        <end position="130"/>
    </location>
</feature>
<keyword evidence="3" id="KW-1185">Reference proteome</keyword>
<dbReference type="NCBIfam" id="NF011879">
    <property type="entry name" value="PRK15352.1"/>
    <property type="match status" value="1"/>
</dbReference>
<sequence>MRYAGRVTNRKITANTHRVILETLLEIIARREKQLRGKLAVLDQQQQALISEQQVCQTRALAVNARLKELTDWQGTLSCHLLLDKKLQMARLFTQAQSFLTQRQQLDNQYQQLVSQQSKLQENVNALMKRKEKITMVLNDAYYQS</sequence>
<evidence type="ECO:0000256" key="1">
    <source>
        <dbReference type="SAM" id="Coils"/>
    </source>
</evidence>
<dbReference type="AlphaFoldDB" id="A0A2X4TXI0"/>
<gene>
    <name evidence="2" type="primary">SBOV14131</name>
    <name evidence="2" type="ORF">NCTC7307_03094</name>
</gene>